<protein>
    <submittedName>
        <fullName evidence="3">Putative amino-acid racemase</fullName>
        <ecNumber evidence="3">5.1.1.-</ecNumber>
    </submittedName>
</protein>
<dbReference type="RefSeq" id="WP_156229701.1">
    <property type="nucleotide sequence ID" value="NZ_CP046455.1"/>
</dbReference>
<dbReference type="InterPro" id="IPR033134">
    <property type="entry name" value="Asp/Glu_racemase_AS_2"/>
</dbReference>
<sequence>MSTPTDKAARKIGLIGGTGPESTLIYYQRLIKGVQEKLGPEVVAPMVIENLSAFEVFRFLGEDDREGALQYLLAGVRNLQAAGAEFGALTANTTHLVFEQLAELSPIPLISSIDSTVRAVKEGGHGSVALLGTEFTMVNDFLSAPLRDAGVHVAIPDTGEIAFIQQRIAEELELGKVTEDTQRGFQQIVERLIEEEQIELVILACTELPLLFDTMDISVPTLDTIEPHVADLIEAITGK</sequence>
<dbReference type="PANTHER" id="PTHR21198:SF7">
    <property type="entry name" value="ASPARTATE-GLUTAMATE RACEMASE FAMILY"/>
    <property type="match status" value="1"/>
</dbReference>
<name>A0A6B8W3V8_9CORY</name>
<proteinExistence type="inferred from homology"/>
<evidence type="ECO:0000256" key="1">
    <source>
        <dbReference type="ARBA" id="ARBA00007847"/>
    </source>
</evidence>
<dbReference type="EC" id="5.1.1.-" evidence="3"/>
<comment type="similarity">
    <text evidence="1">Belongs to the aspartate/glutamate racemases family.</text>
</comment>
<organism evidence="3 4">
    <name type="scientific">Corynebacterium occultum</name>
    <dbReference type="NCBI Taxonomy" id="2675219"/>
    <lineage>
        <taxon>Bacteria</taxon>
        <taxon>Bacillati</taxon>
        <taxon>Actinomycetota</taxon>
        <taxon>Actinomycetes</taxon>
        <taxon>Mycobacteriales</taxon>
        <taxon>Corynebacteriaceae</taxon>
        <taxon>Corynebacterium</taxon>
    </lineage>
</organism>
<dbReference type="InterPro" id="IPR001920">
    <property type="entry name" value="Asp/Glu_race"/>
</dbReference>
<evidence type="ECO:0000313" key="4">
    <source>
        <dbReference type="Proteomes" id="UP000424462"/>
    </source>
</evidence>
<dbReference type="Gene3D" id="3.40.50.1860">
    <property type="match status" value="2"/>
</dbReference>
<reference evidence="3 4" key="1">
    <citation type="submission" date="2019-11" db="EMBL/GenBank/DDBJ databases">
        <title>Complete genome sequence of Corynebacterium kalinowskii 1959, a novel Corynebacterium species isolated from soil of a small paddock in Vilsendorf, Germany.</title>
        <authorList>
            <person name="Schaffert L."/>
            <person name="Ruwe M."/>
            <person name="Milse J."/>
            <person name="Hanuschka K."/>
            <person name="Ortseifen V."/>
            <person name="Droste J."/>
            <person name="Brandt D."/>
            <person name="Schlueter L."/>
            <person name="Kutter Y."/>
            <person name="Vinke S."/>
            <person name="Viehoefer P."/>
            <person name="Jacob L."/>
            <person name="Luebke N.-C."/>
            <person name="Schulte-Berndt E."/>
            <person name="Hain C."/>
            <person name="Linder M."/>
            <person name="Schmidt P."/>
            <person name="Wollenschlaeger L."/>
            <person name="Luttermann T."/>
            <person name="Thieme E."/>
            <person name="Hassa J."/>
            <person name="Haak M."/>
            <person name="Wittchen M."/>
            <person name="Mentz A."/>
            <person name="Persicke M."/>
            <person name="Busche T."/>
            <person name="Ruckert C."/>
        </authorList>
    </citation>
    <scope>NUCLEOTIDE SEQUENCE [LARGE SCALE GENOMIC DNA]</scope>
    <source>
        <strain evidence="3 4">2039</strain>
    </source>
</reference>
<dbReference type="KEGG" id="cok:COCCU_00635"/>
<dbReference type="GO" id="GO:0047661">
    <property type="term" value="F:amino-acid racemase activity"/>
    <property type="evidence" value="ECO:0007669"/>
    <property type="project" value="InterPro"/>
</dbReference>
<dbReference type="AlphaFoldDB" id="A0A6B8W3V8"/>
<evidence type="ECO:0000313" key="3">
    <source>
        <dbReference type="EMBL" id="QGU06095.1"/>
    </source>
</evidence>
<keyword evidence="4" id="KW-1185">Reference proteome</keyword>
<dbReference type="PANTHER" id="PTHR21198">
    <property type="entry name" value="GLUTAMATE RACEMASE"/>
    <property type="match status" value="1"/>
</dbReference>
<dbReference type="PROSITE" id="PS00924">
    <property type="entry name" value="ASP_GLU_RACEMASE_2"/>
    <property type="match status" value="1"/>
</dbReference>
<dbReference type="Proteomes" id="UP000424462">
    <property type="component" value="Chromosome"/>
</dbReference>
<evidence type="ECO:0000256" key="2">
    <source>
        <dbReference type="ARBA" id="ARBA00023235"/>
    </source>
</evidence>
<dbReference type="NCBIfam" id="TIGR00035">
    <property type="entry name" value="asp_race"/>
    <property type="match status" value="1"/>
</dbReference>
<dbReference type="InterPro" id="IPR004380">
    <property type="entry name" value="Asp_race"/>
</dbReference>
<keyword evidence="2 3" id="KW-0413">Isomerase</keyword>
<dbReference type="Pfam" id="PF01177">
    <property type="entry name" value="Asp_Glu_race"/>
    <property type="match status" value="1"/>
</dbReference>
<dbReference type="InterPro" id="IPR015942">
    <property type="entry name" value="Asp/Glu/hydantoin_racemase"/>
</dbReference>
<accession>A0A6B8W3V8</accession>
<dbReference type="SUPFAM" id="SSF53681">
    <property type="entry name" value="Aspartate/glutamate racemase"/>
    <property type="match status" value="2"/>
</dbReference>
<gene>
    <name evidence="3" type="primary">racX</name>
    <name evidence="3" type="ORF">COCCU_00635</name>
</gene>
<dbReference type="EMBL" id="CP046455">
    <property type="protein sequence ID" value="QGU06095.1"/>
    <property type="molecule type" value="Genomic_DNA"/>
</dbReference>